<name>A0ABN9EIC2_9NEOB</name>
<evidence type="ECO:0000256" key="1">
    <source>
        <dbReference type="SAM" id="Phobius"/>
    </source>
</evidence>
<sequence>MRLPDSFLCGLPLCGSVAVVISCFHFVIIPPTVNRGIFSSKKISQMDLLHRWQPTTLEFTELLRATHYFTNVCRSSLHA</sequence>
<gene>
    <name evidence="2" type="ORF">SPARVUS_LOCUS9867092</name>
</gene>
<dbReference type="EMBL" id="CATNWA010015476">
    <property type="protein sequence ID" value="CAI9583740.1"/>
    <property type="molecule type" value="Genomic_DNA"/>
</dbReference>
<accession>A0ABN9EIC2</accession>
<dbReference type="PROSITE" id="PS51257">
    <property type="entry name" value="PROKAR_LIPOPROTEIN"/>
    <property type="match status" value="1"/>
</dbReference>
<protein>
    <recommendedName>
        <fullName evidence="4">Secreted protein</fullName>
    </recommendedName>
</protein>
<evidence type="ECO:0000313" key="3">
    <source>
        <dbReference type="Proteomes" id="UP001162483"/>
    </source>
</evidence>
<keyword evidence="1" id="KW-0812">Transmembrane</keyword>
<keyword evidence="3" id="KW-1185">Reference proteome</keyword>
<comment type="caution">
    <text evidence="2">The sequence shown here is derived from an EMBL/GenBank/DDBJ whole genome shotgun (WGS) entry which is preliminary data.</text>
</comment>
<evidence type="ECO:0000313" key="2">
    <source>
        <dbReference type="EMBL" id="CAI9583740.1"/>
    </source>
</evidence>
<keyword evidence="1" id="KW-0472">Membrane</keyword>
<keyword evidence="1" id="KW-1133">Transmembrane helix</keyword>
<reference evidence="2" key="1">
    <citation type="submission" date="2023-05" db="EMBL/GenBank/DDBJ databases">
        <authorList>
            <person name="Stuckert A."/>
        </authorList>
    </citation>
    <scope>NUCLEOTIDE SEQUENCE</scope>
</reference>
<feature type="transmembrane region" description="Helical" evidence="1">
    <location>
        <begin position="7"/>
        <end position="29"/>
    </location>
</feature>
<evidence type="ECO:0008006" key="4">
    <source>
        <dbReference type="Google" id="ProtNLM"/>
    </source>
</evidence>
<proteinExistence type="predicted"/>
<dbReference type="Proteomes" id="UP001162483">
    <property type="component" value="Unassembled WGS sequence"/>
</dbReference>
<organism evidence="2 3">
    <name type="scientific">Staurois parvus</name>
    <dbReference type="NCBI Taxonomy" id="386267"/>
    <lineage>
        <taxon>Eukaryota</taxon>
        <taxon>Metazoa</taxon>
        <taxon>Chordata</taxon>
        <taxon>Craniata</taxon>
        <taxon>Vertebrata</taxon>
        <taxon>Euteleostomi</taxon>
        <taxon>Amphibia</taxon>
        <taxon>Batrachia</taxon>
        <taxon>Anura</taxon>
        <taxon>Neobatrachia</taxon>
        <taxon>Ranoidea</taxon>
        <taxon>Ranidae</taxon>
        <taxon>Staurois</taxon>
    </lineage>
</organism>